<gene>
    <name evidence="1" type="ORF">MtrunA17_Chr4g0041961</name>
</gene>
<dbReference type="Gramene" id="rna24446">
    <property type="protein sequence ID" value="RHN61932.1"/>
    <property type="gene ID" value="gene24446"/>
</dbReference>
<comment type="caution">
    <text evidence="1">The sequence shown here is derived from an EMBL/GenBank/DDBJ whole genome shotgun (WGS) entry which is preliminary data.</text>
</comment>
<name>A0A396I8J6_MEDTR</name>
<accession>A0A396I8J6</accession>
<sequence length="45" mass="5346">MTITIISLALYVVQYFLWHLIIRRDTCHWNLLKSMARGIALPVFQ</sequence>
<organism evidence="1">
    <name type="scientific">Medicago truncatula</name>
    <name type="common">Barrel medic</name>
    <name type="synonym">Medicago tribuloides</name>
    <dbReference type="NCBI Taxonomy" id="3880"/>
    <lineage>
        <taxon>Eukaryota</taxon>
        <taxon>Viridiplantae</taxon>
        <taxon>Streptophyta</taxon>
        <taxon>Embryophyta</taxon>
        <taxon>Tracheophyta</taxon>
        <taxon>Spermatophyta</taxon>
        <taxon>Magnoliopsida</taxon>
        <taxon>eudicotyledons</taxon>
        <taxon>Gunneridae</taxon>
        <taxon>Pentapetalae</taxon>
        <taxon>rosids</taxon>
        <taxon>fabids</taxon>
        <taxon>Fabales</taxon>
        <taxon>Fabaceae</taxon>
        <taxon>Papilionoideae</taxon>
        <taxon>50 kb inversion clade</taxon>
        <taxon>NPAAA clade</taxon>
        <taxon>Hologalegina</taxon>
        <taxon>IRL clade</taxon>
        <taxon>Trifolieae</taxon>
        <taxon>Medicago</taxon>
    </lineage>
</organism>
<dbReference type="EMBL" id="PSQE01000004">
    <property type="protein sequence ID" value="RHN61932.1"/>
    <property type="molecule type" value="Genomic_DNA"/>
</dbReference>
<protein>
    <submittedName>
        <fullName evidence="1">Uncharacterized protein</fullName>
    </submittedName>
</protein>
<reference evidence="1" key="1">
    <citation type="journal article" date="2018" name="Nat. Plants">
        <title>Whole-genome landscape of Medicago truncatula symbiotic genes.</title>
        <authorList>
            <person name="Pecrix Y."/>
            <person name="Gamas P."/>
            <person name="Carrere S."/>
        </authorList>
    </citation>
    <scope>NUCLEOTIDE SEQUENCE</scope>
    <source>
        <tissue evidence="1">Leaves</tissue>
    </source>
</reference>
<dbReference type="AlphaFoldDB" id="A0A396I8J6"/>
<dbReference type="Proteomes" id="UP000265566">
    <property type="component" value="Chromosome 4"/>
</dbReference>
<evidence type="ECO:0000313" key="1">
    <source>
        <dbReference type="EMBL" id="RHN61932.1"/>
    </source>
</evidence>
<proteinExistence type="predicted"/>